<dbReference type="AlphaFoldDB" id="A0ABD1HVN6"/>
<dbReference type="InterPro" id="IPR027949">
    <property type="entry name" value="Chloroplast_duf"/>
</dbReference>
<dbReference type="Proteomes" id="UP001567538">
    <property type="component" value="Unassembled WGS sequence"/>
</dbReference>
<dbReference type="PANTHER" id="PTHR33358:SF12">
    <property type="entry name" value="F-BOX PROTEIN WITH A DOMAIN PROTEIN"/>
    <property type="match status" value="1"/>
</dbReference>
<comment type="caution">
    <text evidence="1">The sequence shown here is derived from an EMBL/GenBank/DDBJ whole genome shotgun (WGS) entry which is preliminary data.</text>
</comment>
<reference evidence="1 2" key="1">
    <citation type="submission" date="2024-06" db="EMBL/GenBank/DDBJ databases">
        <title>A chromosome level genome sequence of Diviner's sage (Salvia divinorum).</title>
        <authorList>
            <person name="Ford S.A."/>
            <person name="Ro D.-K."/>
            <person name="Ness R.W."/>
            <person name="Phillips M.A."/>
        </authorList>
    </citation>
    <scope>NUCLEOTIDE SEQUENCE [LARGE SCALE GENOMIC DNA]</scope>
    <source>
        <strain evidence="1">SAF-2024a</strain>
        <tissue evidence="1">Leaf</tissue>
    </source>
</reference>
<dbReference type="PANTHER" id="PTHR33358">
    <property type="entry name" value="F-BOX PROTEIN WITH A DOMAIN PROTEIN"/>
    <property type="match status" value="1"/>
</dbReference>
<name>A0ABD1HVN6_SALDI</name>
<protein>
    <submittedName>
        <fullName evidence="1">F-box protein</fullName>
    </submittedName>
</protein>
<evidence type="ECO:0000313" key="2">
    <source>
        <dbReference type="Proteomes" id="UP001567538"/>
    </source>
</evidence>
<dbReference type="EMBL" id="JBEAFC010000004">
    <property type="protein sequence ID" value="KAL1560075.1"/>
    <property type="molecule type" value="Genomic_DNA"/>
</dbReference>
<organism evidence="1 2">
    <name type="scientific">Salvia divinorum</name>
    <name type="common">Maria pastora</name>
    <name type="synonym">Diviner's sage</name>
    <dbReference type="NCBI Taxonomy" id="28513"/>
    <lineage>
        <taxon>Eukaryota</taxon>
        <taxon>Viridiplantae</taxon>
        <taxon>Streptophyta</taxon>
        <taxon>Embryophyta</taxon>
        <taxon>Tracheophyta</taxon>
        <taxon>Spermatophyta</taxon>
        <taxon>Magnoliopsida</taxon>
        <taxon>eudicotyledons</taxon>
        <taxon>Gunneridae</taxon>
        <taxon>Pentapetalae</taxon>
        <taxon>asterids</taxon>
        <taxon>lamiids</taxon>
        <taxon>Lamiales</taxon>
        <taxon>Lamiaceae</taxon>
        <taxon>Nepetoideae</taxon>
        <taxon>Mentheae</taxon>
        <taxon>Salviinae</taxon>
        <taxon>Salvia</taxon>
        <taxon>Salvia subgen. Calosphace</taxon>
    </lineage>
</organism>
<dbReference type="Pfam" id="PF14476">
    <property type="entry name" value="Chloroplast_duf"/>
    <property type="match status" value="1"/>
</dbReference>
<sequence>MAALSSIPSSISCASSISKKRTVITNATKPTKFINMSSDMKADDKITATISSQNNVGTIPITLQPCSPDTATATAKLYAVLEAVADRVEMHANIGEQRHNWNSLLLNSINMMTLTATAMAGLSAAAHAPVLSLKVSSAALFAAAAGMMAVVNKLQPSQLAEEQRNATRLFKQLHEEIQTALILRDLVTETDVENAMERVLSLDRAYPLPLIGVMLEKFPAELEAAVWWPPLSKSENGGWCEEEMREIVRVLREKDKQDYLKLGNAALKLNKMLAVLGPVFAGAAAVGSALSDSSSAVGALAVAIAVGGGALATIVNSVEHGGQVGMVVEMYRNCAGCFQNMEESIESAIGEKGVDSSENGELMEMKVSLKLGRSLSQLKDLASSRQHGTAIDEFASKLL</sequence>
<gene>
    <name evidence="1" type="ORF">AAHA92_10337</name>
</gene>
<keyword evidence="2" id="KW-1185">Reference proteome</keyword>
<proteinExistence type="predicted"/>
<evidence type="ECO:0000313" key="1">
    <source>
        <dbReference type="EMBL" id="KAL1560075.1"/>
    </source>
</evidence>
<accession>A0ABD1HVN6</accession>